<protein>
    <recommendedName>
        <fullName evidence="3">Ubiquinone biosynthesis protein</fullName>
    </recommendedName>
</protein>
<proteinExistence type="predicted"/>
<dbReference type="EMBL" id="AP018203">
    <property type="protein sequence ID" value="BAY58282.1"/>
    <property type="molecule type" value="Genomic_DNA"/>
</dbReference>
<evidence type="ECO:0000313" key="2">
    <source>
        <dbReference type="Proteomes" id="UP000217895"/>
    </source>
</evidence>
<dbReference type="GO" id="GO:0006744">
    <property type="term" value="P:ubiquinone biosynthetic process"/>
    <property type="evidence" value="ECO:0007669"/>
    <property type="project" value="InterPro"/>
</dbReference>
<dbReference type="InterPro" id="IPR007715">
    <property type="entry name" value="Coq4"/>
</dbReference>
<gene>
    <name evidence="1" type="ORF">NIES2135_51550</name>
</gene>
<dbReference type="PANTHER" id="PTHR12922:SF7">
    <property type="entry name" value="UBIQUINONE BIOSYNTHESIS PROTEIN COQ4 HOMOLOG, MITOCHONDRIAL"/>
    <property type="match status" value="1"/>
</dbReference>
<organism evidence="1 2">
    <name type="scientific">Leptolyngbya boryana NIES-2135</name>
    <dbReference type="NCBI Taxonomy" id="1973484"/>
    <lineage>
        <taxon>Bacteria</taxon>
        <taxon>Bacillati</taxon>
        <taxon>Cyanobacteriota</taxon>
        <taxon>Cyanophyceae</taxon>
        <taxon>Leptolyngbyales</taxon>
        <taxon>Leptolyngbyaceae</taxon>
        <taxon>Leptolyngbya group</taxon>
        <taxon>Leptolyngbya</taxon>
    </lineage>
</organism>
<dbReference type="AlphaFoldDB" id="A0A1Z4JNG3"/>
<dbReference type="PANTHER" id="PTHR12922">
    <property type="entry name" value="UBIQUINONE BIOSYNTHESIS PROTEIN"/>
    <property type="match status" value="1"/>
</dbReference>
<sequence>MHFKELRRLNLNYLNTLKSVVNVLRDPTQTDSIYDIEDSLLRSHPQTMAASLNYMLSRPEIAAFAKERYSPSEPELVKLMTYPPNSLGYAFAQYISSSGFDPGFYRKMDVVDDASCLLFRLRQTHDIWHVVTGMSVDVAGEIGLKAFELAQTRRPLAGILIAAAFVSTLLNQPEQLDRLLDRVASGYRMGAKAKPLLAQKWEDHWEKPVAEWRAELGIEPMPVYVP</sequence>
<dbReference type="Proteomes" id="UP000217895">
    <property type="component" value="Chromosome"/>
</dbReference>
<reference evidence="1 2" key="1">
    <citation type="submission" date="2017-06" db="EMBL/GenBank/DDBJ databases">
        <title>Genome sequencing of cyanobaciteial culture collection at National Institute for Environmental Studies (NIES).</title>
        <authorList>
            <person name="Hirose Y."/>
            <person name="Shimura Y."/>
            <person name="Fujisawa T."/>
            <person name="Nakamura Y."/>
            <person name="Kawachi M."/>
        </authorList>
    </citation>
    <scope>NUCLEOTIDE SEQUENCE [LARGE SCALE GENOMIC DNA]</scope>
    <source>
        <strain evidence="1 2">NIES-2135</strain>
    </source>
</reference>
<evidence type="ECO:0008006" key="3">
    <source>
        <dbReference type="Google" id="ProtNLM"/>
    </source>
</evidence>
<keyword evidence="2" id="KW-1185">Reference proteome</keyword>
<name>A0A1Z4JNG3_LEPBY</name>
<evidence type="ECO:0000313" key="1">
    <source>
        <dbReference type="EMBL" id="BAY58282.1"/>
    </source>
</evidence>
<dbReference type="Pfam" id="PF05019">
    <property type="entry name" value="Coq4"/>
    <property type="match status" value="1"/>
</dbReference>
<accession>A0A1Z4JNG3</accession>